<feature type="transmembrane region" description="Helical" evidence="10">
    <location>
        <begin position="968"/>
        <end position="990"/>
    </location>
</feature>
<comment type="subcellular location">
    <subcellularLocation>
        <location evidence="1">Membrane</location>
        <topology evidence="1">Multi-pass membrane protein</topology>
    </subcellularLocation>
</comment>
<keyword evidence="6 9" id="KW-0067">ATP-binding</keyword>
<dbReference type="PROSITE" id="PS00108">
    <property type="entry name" value="PROTEIN_KINASE_ST"/>
    <property type="match status" value="1"/>
</dbReference>
<dbReference type="GO" id="GO:0016020">
    <property type="term" value="C:membrane"/>
    <property type="evidence" value="ECO:0007669"/>
    <property type="project" value="UniProtKB-SubCell"/>
</dbReference>
<evidence type="ECO:0000313" key="12">
    <source>
        <dbReference type="EMBL" id="TWU42374.1"/>
    </source>
</evidence>
<dbReference type="Pfam" id="PF06271">
    <property type="entry name" value="RDD"/>
    <property type="match status" value="1"/>
</dbReference>
<evidence type="ECO:0000256" key="9">
    <source>
        <dbReference type="PROSITE-ProRule" id="PRU10141"/>
    </source>
</evidence>
<dbReference type="Gene3D" id="3.30.200.20">
    <property type="entry name" value="Phosphorylase Kinase, domain 1"/>
    <property type="match status" value="1"/>
</dbReference>
<keyword evidence="8 10" id="KW-0472">Membrane</keyword>
<keyword evidence="13" id="KW-1185">Reference proteome</keyword>
<dbReference type="GO" id="GO:0005524">
    <property type="term" value="F:ATP binding"/>
    <property type="evidence" value="ECO:0007669"/>
    <property type="project" value="UniProtKB-UniRule"/>
</dbReference>
<dbReference type="PROSITE" id="PS00107">
    <property type="entry name" value="PROTEIN_KINASE_ATP"/>
    <property type="match status" value="1"/>
</dbReference>
<evidence type="ECO:0000259" key="11">
    <source>
        <dbReference type="PROSITE" id="PS50011"/>
    </source>
</evidence>
<feature type="transmembrane region" description="Helical" evidence="10">
    <location>
        <begin position="484"/>
        <end position="503"/>
    </location>
</feature>
<feature type="domain" description="Protein kinase" evidence="11">
    <location>
        <begin position="77"/>
        <end position="339"/>
    </location>
</feature>
<dbReference type="CDD" id="cd14014">
    <property type="entry name" value="STKc_PknB_like"/>
    <property type="match status" value="1"/>
</dbReference>
<dbReference type="PROSITE" id="PS50011">
    <property type="entry name" value="PROTEIN_KINASE_DOM"/>
    <property type="match status" value="1"/>
</dbReference>
<organism evidence="12 13">
    <name type="scientific">Novipirellula artificiosorum</name>
    <dbReference type="NCBI Taxonomy" id="2528016"/>
    <lineage>
        <taxon>Bacteria</taxon>
        <taxon>Pseudomonadati</taxon>
        <taxon>Planctomycetota</taxon>
        <taxon>Planctomycetia</taxon>
        <taxon>Pirellulales</taxon>
        <taxon>Pirellulaceae</taxon>
        <taxon>Novipirellula</taxon>
    </lineage>
</organism>
<evidence type="ECO:0000256" key="8">
    <source>
        <dbReference type="ARBA" id="ARBA00023136"/>
    </source>
</evidence>
<comment type="caution">
    <text evidence="12">The sequence shown here is derived from an EMBL/GenBank/DDBJ whole genome shotgun (WGS) entry which is preliminary data.</text>
</comment>
<dbReference type="InterPro" id="IPR000719">
    <property type="entry name" value="Prot_kinase_dom"/>
</dbReference>
<evidence type="ECO:0000256" key="4">
    <source>
        <dbReference type="ARBA" id="ARBA00022741"/>
    </source>
</evidence>
<dbReference type="InterPro" id="IPR011009">
    <property type="entry name" value="Kinase-like_dom_sf"/>
</dbReference>
<keyword evidence="2 12" id="KW-0808">Transferase</keyword>
<feature type="transmembrane region" description="Helical" evidence="10">
    <location>
        <begin position="996"/>
        <end position="1019"/>
    </location>
</feature>
<dbReference type="Gene3D" id="1.10.510.10">
    <property type="entry name" value="Transferase(Phosphotransferase) domain 1"/>
    <property type="match status" value="1"/>
</dbReference>
<feature type="transmembrane region" description="Helical" evidence="10">
    <location>
        <begin position="778"/>
        <end position="801"/>
    </location>
</feature>
<dbReference type="InterPro" id="IPR008271">
    <property type="entry name" value="Ser/Thr_kinase_AS"/>
</dbReference>
<name>A0A5C6E1L7_9BACT</name>
<dbReference type="PANTHER" id="PTHR43289:SF34">
    <property type="entry name" value="SERINE_THREONINE-PROTEIN KINASE YBDM-RELATED"/>
    <property type="match status" value="1"/>
</dbReference>
<dbReference type="RefSeq" id="WP_146524453.1">
    <property type="nucleotide sequence ID" value="NZ_SJPV01000001.1"/>
</dbReference>
<reference evidence="12 13" key="1">
    <citation type="submission" date="2019-02" db="EMBL/GenBank/DDBJ databases">
        <title>Deep-cultivation of Planctomycetes and their phenomic and genomic characterization uncovers novel biology.</title>
        <authorList>
            <person name="Wiegand S."/>
            <person name="Jogler M."/>
            <person name="Boedeker C."/>
            <person name="Pinto D."/>
            <person name="Vollmers J."/>
            <person name="Rivas-Marin E."/>
            <person name="Kohn T."/>
            <person name="Peeters S.H."/>
            <person name="Heuer A."/>
            <person name="Rast P."/>
            <person name="Oberbeckmann S."/>
            <person name="Bunk B."/>
            <person name="Jeske O."/>
            <person name="Meyerdierks A."/>
            <person name="Storesund J.E."/>
            <person name="Kallscheuer N."/>
            <person name="Luecker S."/>
            <person name="Lage O.M."/>
            <person name="Pohl T."/>
            <person name="Merkel B.J."/>
            <person name="Hornburger P."/>
            <person name="Mueller R.-W."/>
            <person name="Bruemmer F."/>
            <person name="Labrenz M."/>
            <person name="Spormann A.M."/>
            <person name="Op Den Camp H."/>
            <person name="Overmann J."/>
            <person name="Amann R."/>
            <person name="Jetten M.S.M."/>
            <person name="Mascher T."/>
            <person name="Medema M.H."/>
            <person name="Devos D.P."/>
            <person name="Kaster A.-K."/>
            <person name="Ovreas L."/>
            <person name="Rohde M."/>
            <person name="Galperin M.Y."/>
            <person name="Jogler C."/>
        </authorList>
    </citation>
    <scope>NUCLEOTIDE SEQUENCE [LARGE SCALE GENOMIC DNA]</scope>
    <source>
        <strain evidence="12 13">Poly41</strain>
    </source>
</reference>
<feature type="transmembrane region" description="Helical" evidence="10">
    <location>
        <begin position="918"/>
        <end position="941"/>
    </location>
</feature>
<dbReference type="SUPFAM" id="SSF56112">
    <property type="entry name" value="Protein kinase-like (PK-like)"/>
    <property type="match status" value="1"/>
</dbReference>
<dbReference type="EC" id="2.7.11.1" evidence="12"/>
<proteinExistence type="predicted"/>
<dbReference type="EMBL" id="SJPV01000001">
    <property type="protein sequence ID" value="TWU42374.1"/>
    <property type="molecule type" value="Genomic_DNA"/>
</dbReference>
<dbReference type="InterPro" id="IPR017441">
    <property type="entry name" value="Protein_kinase_ATP_BS"/>
</dbReference>
<dbReference type="InterPro" id="IPR010432">
    <property type="entry name" value="RDD"/>
</dbReference>
<feature type="transmembrane region" description="Helical" evidence="10">
    <location>
        <begin position="443"/>
        <end position="464"/>
    </location>
</feature>
<sequence length="1036" mass="113623">MNDPKTCPQCGATLPSDAPAKLCPDCLLKLGFASDLQSGEAESGMASHVAETMAHPVDLQPVSQARTLVSGDQFGGYQIIRRLGQGGMGTVYEAQQIDNGRRVALKVLKHSLESPEARRRFLREGRLAASVNHPNSVYVYGTEEIDNKPTIAMELAGGGTLQQRVQHEGALPFGEAVDISLQLIAGLEAAHVKGVLHRDVKPANCFLDDDGTVKIGDFGLSISTLPRSESQLTIDGEFIGTPAFSSPEQLRGDDLDLRSDVYAVGGTLYYLITGRAPFDAKSMIQLLARALESAPTPMSSPHGAVPDGLSRVVMRCLHKRPAARYGTYSELRAALQPFRSIAPTPATMGWRTIAAALDIGIWSAVLWAVTLVATLLFGTDVGIPFLDSRFVEYAAWFSLVTILFEIAYYGISEGIWGASPGKAICRLRVVNPRNGDRVGLGQAFVRASIYIMVPGIANLSFAVWMSPQNDYYPGNYEMPWIAPVPWIASISPMILTLLLFSSVRRRNGYAGLHELASGTRVVQSSSEQQRPLIAIEVGSFTDSEGTSKIGPYFALDRLYQTESEELVLGYDAQLLRRVWIHCTKSKDKIESEAIQKTRRVGRLHWLNGRHTTDDCWDAFEAPLGVPLTQLLDDPLPWKQVRYWLVDIAEELQAARQDGSLPHSLSLDRIWITDDGRAKLLEFVAPGGTSQPITPFTIEAEVIENTSLHVFLNQIAIAALEGKIVTADEAARRRVSAPLPVHARQVLEEVVSCQSPDLPVPNLHRLLQETPLISRTRRVGVLIGCILFPCFAASTLLLGLMINQPIIDKDPEVLTLRDSLLRLQVLENPHSTWNEEKQEEIESLKTYVAGQTQQRLADPDAWKSLAMRGLIPAAQQRLAEQIASEMPPPSDQQMTAATTQVKELLGAPSTLIGFPVVPFAVLAGLMQLLILIAIPSLLWALLFRGGPLLRVFGIVIVNGDGSRASRMRVLWRSVISWSPLLLPFPLLWILSNKETTAYLWSIPIITAASFMILSWVSALIPSRGISDRLAGTFLVPR</sequence>
<evidence type="ECO:0000256" key="3">
    <source>
        <dbReference type="ARBA" id="ARBA00022692"/>
    </source>
</evidence>
<dbReference type="OrthoDB" id="6111975at2"/>
<dbReference type="AlphaFoldDB" id="A0A5C6E1L7"/>
<keyword evidence="5 12" id="KW-0418">Kinase</keyword>
<keyword evidence="3 10" id="KW-0812">Transmembrane</keyword>
<dbReference type="Proteomes" id="UP000319143">
    <property type="component" value="Unassembled WGS sequence"/>
</dbReference>
<protein>
    <submittedName>
        <fullName evidence="12">Serine/threonine-protein kinase PrkC</fullName>
        <ecNumber evidence="12">2.7.11.1</ecNumber>
    </submittedName>
</protein>
<evidence type="ECO:0000256" key="6">
    <source>
        <dbReference type="ARBA" id="ARBA00022840"/>
    </source>
</evidence>
<keyword evidence="4 9" id="KW-0547">Nucleotide-binding</keyword>
<dbReference type="PANTHER" id="PTHR43289">
    <property type="entry name" value="MITOGEN-ACTIVATED PROTEIN KINASE KINASE KINASE 20-RELATED"/>
    <property type="match status" value="1"/>
</dbReference>
<feature type="transmembrane region" description="Helical" evidence="10">
    <location>
        <begin position="390"/>
        <end position="411"/>
    </location>
</feature>
<keyword evidence="7 10" id="KW-1133">Transmembrane helix</keyword>
<gene>
    <name evidence="12" type="primary">prkC_4</name>
    <name evidence="12" type="ORF">Poly41_06710</name>
</gene>
<dbReference type="SMART" id="SM00220">
    <property type="entry name" value="S_TKc"/>
    <property type="match status" value="1"/>
</dbReference>
<dbReference type="Pfam" id="PF00069">
    <property type="entry name" value="Pkinase"/>
    <property type="match status" value="1"/>
</dbReference>
<feature type="binding site" evidence="9">
    <location>
        <position position="106"/>
    </location>
    <ligand>
        <name>ATP</name>
        <dbReference type="ChEBI" id="CHEBI:30616"/>
    </ligand>
</feature>
<evidence type="ECO:0000313" key="13">
    <source>
        <dbReference type="Proteomes" id="UP000319143"/>
    </source>
</evidence>
<evidence type="ECO:0000256" key="1">
    <source>
        <dbReference type="ARBA" id="ARBA00004141"/>
    </source>
</evidence>
<dbReference type="GO" id="GO:0004674">
    <property type="term" value="F:protein serine/threonine kinase activity"/>
    <property type="evidence" value="ECO:0007669"/>
    <property type="project" value="UniProtKB-EC"/>
</dbReference>
<evidence type="ECO:0000256" key="5">
    <source>
        <dbReference type="ARBA" id="ARBA00022777"/>
    </source>
</evidence>
<evidence type="ECO:0000256" key="2">
    <source>
        <dbReference type="ARBA" id="ARBA00022679"/>
    </source>
</evidence>
<accession>A0A5C6E1L7</accession>
<evidence type="ECO:0000256" key="7">
    <source>
        <dbReference type="ARBA" id="ARBA00022989"/>
    </source>
</evidence>
<evidence type="ECO:0000256" key="10">
    <source>
        <dbReference type="SAM" id="Phobius"/>
    </source>
</evidence>
<feature type="transmembrane region" description="Helical" evidence="10">
    <location>
        <begin position="355"/>
        <end position="378"/>
    </location>
</feature>